<evidence type="ECO:0000313" key="2">
    <source>
        <dbReference type="Proteomes" id="UP000269396"/>
    </source>
</evidence>
<name>A0A183P2V3_9TREM</name>
<evidence type="ECO:0000313" key="1">
    <source>
        <dbReference type="EMBL" id="VDP45973.1"/>
    </source>
</evidence>
<organism evidence="1 2">
    <name type="scientific">Schistosoma mattheei</name>
    <dbReference type="NCBI Taxonomy" id="31246"/>
    <lineage>
        <taxon>Eukaryota</taxon>
        <taxon>Metazoa</taxon>
        <taxon>Spiralia</taxon>
        <taxon>Lophotrochozoa</taxon>
        <taxon>Platyhelminthes</taxon>
        <taxon>Trematoda</taxon>
        <taxon>Digenea</taxon>
        <taxon>Strigeidida</taxon>
        <taxon>Schistosomatoidea</taxon>
        <taxon>Schistosomatidae</taxon>
        <taxon>Schistosoma</taxon>
    </lineage>
</organism>
<dbReference type="STRING" id="31246.A0A183P2V3"/>
<feature type="non-terminal residue" evidence="1">
    <location>
        <position position="1"/>
    </location>
</feature>
<proteinExistence type="predicted"/>
<dbReference type="AlphaFoldDB" id="A0A183P2V3"/>
<dbReference type="GO" id="GO:0005261">
    <property type="term" value="F:monoatomic cation channel activity"/>
    <property type="evidence" value="ECO:0007669"/>
    <property type="project" value="TreeGrafter"/>
</dbReference>
<dbReference type="GO" id="GO:0005886">
    <property type="term" value="C:plasma membrane"/>
    <property type="evidence" value="ECO:0007669"/>
    <property type="project" value="TreeGrafter"/>
</dbReference>
<dbReference type="PANTHER" id="PTHR13800">
    <property type="entry name" value="TRANSIENT RECEPTOR POTENTIAL CATION CHANNEL, SUBFAMILY M, MEMBER 6"/>
    <property type="match status" value="1"/>
</dbReference>
<dbReference type="InterPro" id="IPR050927">
    <property type="entry name" value="TRPM"/>
</dbReference>
<dbReference type="Proteomes" id="UP000269396">
    <property type="component" value="Unassembled WGS sequence"/>
</dbReference>
<dbReference type="PANTHER" id="PTHR13800:SF1">
    <property type="entry name" value="TRANSIENT RECEPTOR POTENTIAL CATION CHANNEL TRPM"/>
    <property type="match status" value="1"/>
</dbReference>
<dbReference type="InterPro" id="IPR041491">
    <property type="entry name" value="TRPM_SLOG"/>
</dbReference>
<dbReference type="EMBL" id="UZAL01029106">
    <property type="protein sequence ID" value="VDP45973.1"/>
    <property type="molecule type" value="Genomic_DNA"/>
</dbReference>
<protein>
    <submittedName>
        <fullName evidence="1">Uncharacterized protein</fullName>
    </submittedName>
</protein>
<dbReference type="GO" id="GO:0030001">
    <property type="term" value="P:metal ion transport"/>
    <property type="evidence" value="ECO:0007669"/>
    <property type="project" value="TreeGrafter"/>
</dbReference>
<reference evidence="1 2" key="1">
    <citation type="submission" date="2018-11" db="EMBL/GenBank/DDBJ databases">
        <authorList>
            <consortium name="Pathogen Informatics"/>
        </authorList>
    </citation>
    <scope>NUCLEOTIDE SEQUENCE [LARGE SCALE GENOMIC DNA]</scope>
    <source>
        <strain>Denwood</strain>
        <strain evidence="2">Zambia</strain>
    </source>
</reference>
<accession>A0A183P2V3</accession>
<keyword evidence="2" id="KW-1185">Reference proteome</keyword>
<dbReference type="Pfam" id="PF18139">
    <property type="entry name" value="LSDAT_euk"/>
    <property type="match status" value="2"/>
</dbReference>
<gene>
    <name evidence="1" type="ORF">SMTD_LOCUS8689</name>
</gene>
<sequence length="262" mass="29523">VTRHIGEALKDEVHIRGSNIVALGIAPWGYVQHRETLIGLDNTCSYYSQGWRPGRQEAPLNPDHNYFLLADNGTSGKFGGELGLRRRLEQYLAQQPIDMRRYGGLIRARTLNVDETGEVTDIKTRFIDHGYTGMVKNRFRHLLQGNYSCLSIYHVSLEIGGSKSRVPIVGVLLEGGTQTFRTVFELVTGRNPVPIVVCDGSGRAADLLAFMHRYANEDGDLSTQLRDQMVANISRAFQIRRFEAEGLYSELKLCMKRRHLVS</sequence>